<evidence type="ECO:0000313" key="3">
    <source>
        <dbReference type="Proteomes" id="UP000003277"/>
    </source>
</evidence>
<protein>
    <submittedName>
        <fullName evidence="2">Uncharacterized protein</fullName>
    </submittedName>
</protein>
<proteinExistence type="predicted"/>
<keyword evidence="3" id="KW-1185">Reference proteome</keyword>
<comment type="caution">
    <text evidence="2">The sequence shown here is derived from an EMBL/GenBank/DDBJ whole genome shotgun (WGS) entry which is preliminary data.</text>
</comment>
<keyword evidence="1" id="KW-0472">Membrane</keyword>
<dbReference type="RefSeq" id="WP_008859842.1">
    <property type="nucleotide sequence ID" value="NZ_JH591188.1"/>
</dbReference>
<keyword evidence="1" id="KW-1133">Transmembrane helix</keyword>
<sequence length="177" mass="20615">MKDRDPALEPHLRVITMNEDQWRLHKNTIIAKYPVLFIGLPEQGRWLPKTMEVRFTKYGITYGWTGRYAFLTVNEKALKDHEVYSQFLTELKALCSLGDVIKSPRRLDALQLIGMLCVALLVPFGSVLVGGKLIKDWYANDNLVKKQQYVYGIFHLYRNHMKEFLDQDMPGKEMHKG</sequence>
<dbReference type="AlphaFoldDB" id="H1D160"/>
<accession>H1D160</accession>
<keyword evidence="1" id="KW-0812">Transmembrane</keyword>
<name>H1D160_9FIRM</name>
<evidence type="ECO:0000256" key="1">
    <source>
        <dbReference type="SAM" id="Phobius"/>
    </source>
</evidence>
<gene>
    <name evidence="2" type="ORF">HMPREF9453_01348</name>
</gene>
<organism evidence="2 3">
    <name type="scientific">Dialister succinatiphilus YIT 11850</name>
    <dbReference type="NCBI Taxonomy" id="742743"/>
    <lineage>
        <taxon>Bacteria</taxon>
        <taxon>Bacillati</taxon>
        <taxon>Bacillota</taxon>
        <taxon>Negativicutes</taxon>
        <taxon>Veillonellales</taxon>
        <taxon>Veillonellaceae</taxon>
        <taxon>Dialister</taxon>
    </lineage>
</organism>
<dbReference type="Proteomes" id="UP000003277">
    <property type="component" value="Unassembled WGS sequence"/>
</dbReference>
<reference evidence="2 3" key="1">
    <citation type="submission" date="2011-11" db="EMBL/GenBank/DDBJ databases">
        <title>The Genome Sequence of Dialister succinatiphilus YIT 11850.</title>
        <authorList>
            <consortium name="The Broad Institute Genome Sequencing Platform"/>
            <person name="Earl A."/>
            <person name="Ward D."/>
            <person name="Feldgarden M."/>
            <person name="Gevers D."/>
            <person name="Morotomi M."/>
            <person name="Young S.K."/>
            <person name="Zeng Q."/>
            <person name="Gargeya S."/>
            <person name="Fitzgerald M."/>
            <person name="Haas B."/>
            <person name="Abouelleil A."/>
            <person name="Alvarado L."/>
            <person name="Arachchi H.M."/>
            <person name="Berlin A."/>
            <person name="Brown A."/>
            <person name="Chapman S.B."/>
            <person name="Dunbar C."/>
            <person name="Gearin G."/>
            <person name="Goldberg J."/>
            <person name="Griggs A."/>
            <person name="Gujja S."/>
            <person name="Heiman D."/>
            <person name="Howarth C."/>
            <person name="Lui A."/>
            <person name="MacDonald P.J.P."/>
            <person name="Montmayeur A."/>
            <person name="Murphy C."/>
            <person name="Neiman D."/>
            <person name="Pearson M."/>
            <person name="Priest M."/>
            <person name="Roberts A."/>
            <person name="Saif S."/>
            <person name="Shea T."/>
            <person name="Sisk P."/>
            <person name="Stolte C."/>
            <person name="Sykes S."/>
            <person name="Wortman J."/>
            <person name="Nusbaum C."/>
            <person name="Birren B."/>
        </authorList>
    </citation>
    <scope>NUCLEOTIDE SEQUENCE [LARGE SCALE GENOMIC DNA]</scope>
    <source>
        <strain evidence="2 3">YIT 11850</strain>
    </source>
</reference>
<dbReference type="OrthoDB" id="1849349at2"/>
<evidence type="ECO:0000313" key="2">
    <source>
        <dbReference type="EMBL" id="EHO62756.1"/>
    </source>
</evidence>
<feature type="transmembrane region" description="Helical" evidence="1">
    <location>
        <begin position="112"/>
        <end position="134"/>
    </location>
</feature>
<dbReference type="HOGENOM" id="CLU_1515584_0_0_9"/>
<dbReference type="EMBL" id="ADLT01000045">
    <property type="protein sequence ID" value="EHO62756.1"/>
    <property type="molecule type" value="Genomic_DNA"/>
</dbReference>
<dbReference type="STRING" id="742743.HMPREF9453_01348"/>
<dbReference type="PATRIC" id="fig|742743.3.peg.1367"/>